<dbReference type="NCBIfam" id="TIGR03296">
    <property type="entry name" value="M6dom_TIGR03296"/>
    <property type="match status" value="1"/>
</dbReference>
<proteinExistence type="predicted"/>
<dbReference type="InterPro" id="IPR008757">
    <property type="entry name" value="Peptidase_M6-like_domain"/>
</dbReference>
<evidence type="ECO:0000256" key="1">
    <source>
        <dbReference type="SAM" id="MobiDB-lite"/>
    </source>
</evidence>
<name>A0A975DKY6_9GAMM</name>
<feature type="chain" id="PRO_5037156833" evidence="2">
    <location>
        <begin position="23"/>
        <end position="618"/>
    </location>
</feature>
<feature type="compositionally biased region" description="Basic and acidic residues" evidence="1">
    <location>
        <begin position="448"/>
        <end position="464"/>
    </location>
</feature>
<dbReference type="KEGG" id="pxi:J5O05_19440"/>
<sequence>MKGKHLGKVLSVLVVASSSAFAAIPYKDQSYFFTQPNGEKVEIVLNGNTYVATQTTTSGFPVIYDEKLKGMTYAKLSENGETYISSGVLVASKTLQNKRLEATFGERKSLSREAVIEQLSKARTEFLGTSSERSAPLAIDGNVKGLTIIIDFPDLRGTISKSQVESFLNDLNYAEFGNAQSVRGYFREVSGGKLDYTNTVTAYYTAKKNKAYYADSSLSSTVRSQELISEALAWLENTQGFDFSTLTVDSSKRIRGLNVFYAGASDSSWSKGLWPHMAQLSPRFCADGVCTDRYQITDMGNSLAIGTFVHESGHLITNWPDLYDYDGSSEGSVASFGVMGFGAIGATNRFKPTPPVAPLRDKAGWDTVTELNPSINRNAPLGQVSHTSGTNTSYKWTNENNANEAFYIEAIHKSGQNSEQLDQGLAIWHVDPTGSNSDEWHPYIQMEHADGNRDPENNRNRGDSTDLFDVAGEFSDTLPNALSSKGTNAKWWSGKNSGMLIDKISDPKPTMTFNVDLVGALPIEEYRGYLDNKGQAIEPNGNWFQYAGGSISLNLEGPTGADFDLKIEKWVNSAWQQVAVSESPTSSESINYTAASGYYRVIVYSYSGAGNYLLYMTR</sequence>
<keyword evidence="3" id="KW-0645">Protease</keyword>
<keyword evidence="3" id="KW-0614">Plasmid</keyword>
<evidence type="ECO:0000313" key="3">
    <source>
        <dbReference type="EMBL" id="QTH73638.1"/>
    </source>
</evidence>
<dbReference type="Proteomes" id="UP000664904">
    <property type="component" value="Plasmid unnamed5"/>
</dbReference>
<keyword evidence="3" id="KW-0378">Hydrolase</keyword>
<accession>A0A975DKY6</accession>
<dbReference type="Gene3D" id="2.60.120.380">
    <property type="match status" value="1"/>
</dbReference>
<dbReference type="AlphaFoldDB" id="A0A975DKY6"/>
<keyword evidence="4" id="KW-1185">Reference proteome</keyword>
<gene>
    <name evidence="3" type="ORF">J5O05_19440</name>
</gene>
<feature type="region of interest" description="Disordered" evidence="1">
    <location>
        <begin position="448"/>
        <end position="467"/>
    </location>
</feature>
<dbReference type="RefSeq" id="WP_208845280.1">
    <property type="nucleotide sequence ID" value="NZ_CP072135.1"/>
</dbReference>
<organism evidence="3 4">
    <name type="scientific">Pseudoalteromonas xiamenensis</name>
    <dbReference type="NCBI Taxonomy" id="882626"/>
    <lineage>
        <taxon>Bacteria</taxon>
        <taxon>Pseudomonadati</taxon>
        <taxon>Pseudomonadota</taxon>
        <taxon>Gammaproteobacteria</taxon>
        <taxon>Alteromonadales</taxon>
        <taxon>Pseudoalteromonadaceae</taxon>
        <taxon>Pseudoalteromonas</taxon>
    </lineage>
</organism>
<protein>
    <submittedName>
        <fullName evidence="3">M6 family metalloprotease domain-containing protein</fullName>
    </submittedName>
</protein>
<dbReference type="PANTHER" id="PTHR41775">
    <property type="entry name" value="SECRETED PROTEIN-RELATED"/>
    <property type="match status" value="1"/>
</dbReference>
<keyword evidence="3" id="KW-0482">Metalloprotease</keyword>
<geneLocation type="plasmid" evidence="3 4">
    <name>unnamed5</name>
</geneLocation>
<reference evidence="3" key="1">
    <citation type="submission" date="2021-03" db="EMBL/GenBank/DDBJ databases">
        <title>Complete Genome of Pseudoalteromonas xiamenensis STKMTI.2, a new potential marine bacterium producing anti-Vibrio compounds.</title>
        <authorList>
            <person name="Handayani D.P."/>
            <person name="Isnansetyo A."/>
            <person name="Istiqomah I."/>
            <person name="Jumina J."/>
        </authorList>
    </citation>
    <scope>NUCLEOTIDE SEQUENCE</scope>
    <source>
        <strain evidence="3">STKMTI.2</strain>
        <plasmid evidence="3">unnamed5</plasmid>
    </source>
</reference>
<feature type="signal peptide" evidence="2">
    <location>
        <begin position="1"/>
        <end position="22"/>
    </location>
</feature>
<keyword evidence="2" id="KW-0732">Signal</keyword>
<dbReference type="PANTHER" id="PTHR41775:SF1">
    <property type="entry name" value="PEPTIDASE M6-LIKE DOMAIN-CONTAINING PROTEIN"/>
    <property type="match status" value="1"/>
</dbReference>
<evidence type="ECO:0000256" key="2">
    <source>
        <dbReference type="SAM" id="SignalP"/>
    </source>
</evidence>
<dbReference type="GO" id="GO:0006508">
    <property type="term" value="P:proteolysis"/>
    <property type="evidence" value="ECO:0007669"/>
    <property type="project" value="InterPro"/>
</dbReference>
<dbReference type="EMBL" id="CP072135">
    <property type="protein sequence ID" value="QTH73638.1"/>
    <property type="molecule type" value="Genomic_DNA"/>
</dbReference>
<evidence type="ECO:0000313" key="4">
    <source>
        <dbReference type="Proteomes" id="UP000664904"/>
    </source>
</evidence>
<dbReference type="GO" id="GO:0008237">
    <property type="term" value="F:metallopeptidase activity"/>
    <property type="evidence" value="ECO:0007669"/>
    <property type="project" value="UniProtKB-KW"/>
</dbReference>